<keyword evidence="2" id="KW-1185">Reference proteome</keyword>
<dbReference type="GeneID" id="38784476"/>
<organism evidence="1 2">
    <name type="scientific">Sparassis crispa</name>
    <dbReference type="NCBI Taxonomy" id="139825"/>
    <lineage>
        <taxon>Eukaryota</taxon>
        <taxon>Fungi</taxon>
        <taxon>Dikarya</taxon>
        <taxon>Basidiomycota</taxon>
        <taxon>Agaricomycotina</taxon>
        <taxon>Agaricomycetes</taxon>
        <taxon>Polyporales</taxon>
        <taxon>Sparassidaceae</taxon>
        <taxon>Sparassis</taxon>
    </lineage>
</organism>
<gene>
    <name evidence="1" type="ORF">SCP_1102360</name>
</gene>
<sequence length="391" mass="44641">METVFPPEIFDFIIDYLWEDLWALRACSLTCRAWLPTTRLHMFNSVYLSGARRYLPFADLLTASATSPIGLAHYVRELTLNDAISEEAFIACLPSLALLYNVDILIVDKMPWEFLERQLTAAVFPMLKMLKLRCTSVENINSLYRFLFNHSKCKIVRIFVASYFPWSEVQQLSLPEIQTGELSLEELVLKTPSPLESHAALVSFMLRAQVHLQVRKFQWASAGKGVERDGLRDLLQRIGESLEYLSLMIYPSVCDRSGKQEDTSITNLSLAHNSHLRSLEIVCPGNRTQSRCSWVSNVLDLITPIHARLQQITFISRGSFEIYVASLDWHHIDASLARLLHMLSQLHVAFDLRKVPGHWTQAEVSEEISAKLPEARARDVSLSFVVTLLHR</sequence>
<evidence type="ECO:0000313" key="1">
    <source>
        <dbReference type="EMBL" id="GBE87559.1"/>
    </source>
</evidence>
<evidence type="ECO:0008006" key="3">
    <source>
        <dbReference type="Google" id="ProtNLM"/>
    </source>
</evidence>
<dbReference type="Proteomes" id="UP000287166">
    <property type="component" value="Unassembled WGS sequence"/>
</dbReference>
<dbReference type="EMBL" id="BFAD01000011">
    <property type="protein sequence ID" value="GBE87559.1"/>
    <property type="molecule type" value="Genomic_DNA"/>
</dbReference>
<evidence type="ECO:0000313" key="2">
    <source>
        <dbReference type="Proteomes" id="UP000287166"/>
    </source>
</evidence>
<dbReference type="OrthoDB" id="2794288at2759"/>
<dbReference type="InParanoid" id="A0A401GZJ6"/>
<protein>
    <recommendedName>
        <fullName evidence="3">F-box domain-containing protein</fullName>
    </recommendedName>
</protein>
<dbReference type="AlphaFoldDB" id="A0A401GZJ6"/>
<dbReference type="RefSeq" id="XP_027618472.1">
    <property type="nucleotide sequence ID" value="XM_027762671.1"/>
</dbReference>
<reference evidence="1 2" key="1">
    <citation type="journal article" date="2018" name="Sci. Rep.">
        <title>Genome sequence of the cauliflower mushroom Sparassis crispa (Hanabiratake) and its association with beneficial usage.</title>
        <authorList>
            <person name="Kiyama R."/>
            <person name="Furutani Y."/>
            <person name="Kawaguchi K."/>
            <person name="Nakanishi T."/>
        </authorList>
    </citation>
    <scope>NUCLEOTIDE SEQUENCE [LARGE SCALE GENOMIC DNA]</scope>
</reference>
<name>A0A401GZJ6_9APHY</name>
<accession>A0A401GZJ6</accession>
<proteinExistence type="predicted"/>
<comment type="caution">
    <text evidence="1">The sequence shown here is derived from an EMBL/GenBank/DDBJ whole genome shotgun (WGS) entry which is preliminary data.</text>
</comment>